<evidence type="ECO:0000256" key="1">
    <source>
        <dbReference type="SAM" id="MobiDB-lite"/>
    </source>
</evidence>
<protein>
    <submittedName>
        <fullName evidence="2">Uncharacterized protein</fullName>
    </submittedName>
</protein>
<proteinExistence type="predicted"/>
<reference evidence="3" key="1">
    <citation type="submission" date="2017-01" db="EMBL/GenBank/DDBJ databases">
        <authorList>
            <person name="Wang Y."/>
            <person name="White M."/>
            <person name="Kvist S."/>
            <person name="Moncalvo J.-M."/>
        </authorList>
    </citation>
    <scope>NUCLEOTIDE SEQUENCE [LARGE SCALE GENOMIC DNA]</scope>
    <source>
        <strain evidence="3">COL-18-3</strain>
    </source>
</reference>
<dbReference type="EMBL" id="LSSK01001676">
    <property type="protein sequence ID" value="OMH79087.1"/>
    <property type="molecule type" value="Genomic_DNA"/>
</dbReference>
<feature type="compositionally biased region" description="Polar residues" evidence="1">
    <location>
        <begin position="32"/>
        <end position="74"/>
    </location>
</feature>
<keyword evidence="3" id="KW-1185">Reference proteome</keyword>
<accession>A0A1R1PDN5</accession>
<comment type="caution">
    <text evidence="2">The sequence shown here is derived from an EMBL/GenBank/DDBJ whole genome shotgun (WGS) entry which is preliminary data.</text>
</comment>
<name>A0A1R1PDN5_ZANCU</name>
<dbReference type="Proteomes" id="UP000188320">
    <property type="component" value="Unassembled WGS sequence"/>
</dbReference>
<sequence length="145" mass="16029">MQVVGMVPAAKRVISGGIRSDIKEISAGIATDGSSNRNSTSSDIGSSNRINDNTLELGTKNGQQQEYTDTSPLTPSHKKDKKGKAVVMYSPHYNQILFSDDYTSPEPCYEFENMVELKILRNASIFPPSDDHHLIQHEMEGETQL</sequence>
<gene>
    <name evidence="2" type="ORF">AX774_g7512</name>
</gene>
<evidence type="ECO:0000313" key="2">
    <source>
        <dbReference type="EMBL" id="OMH79087.1"/>
    </source>
</evidence>
<organism evidence="2 3">
    <name type="scientific">Zancudomyces culisetae</name>
    <name type="common">Gut fungus</name>
    <name type="synonym">Smittium culisetae</name>
    <dbReference type="NCBI Taxonomy" id="1213189"/>
    <lineage>
        <taxon>Eukaryota</taxon>
        <taxon>Fungi</taxon>
        <taxon>Fungi incertae sedis</taxon>
        <taxon>Zoopagomycota</taxon>
        <taxon>Kickxellomycotina</taxon>
        <taxon>Harpellomycetes</taxon>
        <taxon>Harpellales</taxon>
        <taxon>Legeriomycetaceae</taxon>
        <taxon>Zancudomyces</taxon>
    </lineage>
</organism>
<dbReference type="AlphaFoldDB" id="A0A1R1PDN5"/>
<feature type="region of interest" description="Disordered" evidence="1">
    <location>
        <begin position="30"/>
        <end position="82"/>
    </location>
</feature>
<evidence type="ECO:0000313" key="3">
    <source>
        <dbReference type="Proteomes" id="UP000188320"/>
    </source>
</evidence>